<keyword evidence="1" id="KW-0812">Transmembrane</keyword>
<dbReference type="AlphaFoldDB" id="A0A2Y8ZMT0"/>
<evidence type="ECO:0000256" key="1">
    <source>
        <dbReference type="SAM" id="Phobius"/>
    </source>
</evidence>
<keyword evidence="1" id="KW-0472">Membrane</keyword>
<accession>A0A2Y8ZMT0</accession>
<dbReference type="OrthoDB" id="40937at2"/>
<evidence type="ECO:0000313" key="3">
    <source>
        <dbReference type="EMBL" id="SSA33235.1"/>
    </source>
</evidence>
<dbReference type="SMART" id="SM00471">
    <property type="entry name" value="HDc"/>
    <property type="match status" value="1"/>
</dbReference>
<keyword evidence="4" id="KW-1185">Reference proteome</keyword>
<feature type="transmembrane region" description="Helical" evidence="1">
    <location>
        <begin position="133"/>
        <end position="153"/>
    </location>
</feature>
<feature type="transmembrane region" description="Helical" evidence="1">
    <location>
        <begin position="165"/>
        <end position="186"/>
    </location>
</feature>
<dbReference type="InterPro" id="IPR052020">
    <property type="entry name" value="Cyclic_di-GMP/3'3'-cGAMP_PDE"/>
</dbReference>
<dbReference type="Proteomes" id="UP000250028">
    <property type="component" value="Unassembled WGS sequence"/>
</dbReference>
<sequence length="428" mass="44972">MRAFVRNREYAVRIGLLVAAAAVVLWSIISVAHNTAGLSTADLELLGGFALWIALGGLLDVRLPGAGVVIAPVSLAVSLALPMVVLWPSLGSLQHATVHRVGHGNGPILLTVALGLAAGAVLARWVGVVRVRWPVRCAILISAAIAGLAFDAVPSRGVYTWQSMLIMLACAAAPGLLWLIVLLLAARPDKAGMVLTDTVLVQVPVGAACAGSAVAIAFGTSALGLLAAPLVAFPLVLMRFAIHQQERQRATRRQTVAALARLTEVAGYNRAGHSRQVAQLCRLVGMRLGLSARQLIVLEDAALLHDIGQVSLDRPIPDGATTEAAPLDQRSIAAAGAGIVRRTGRMESVATLLDEQATPYHMEVIEGAQIPLGSRIIKVCNAYVDHLAGEPGRHALAVERLYLGLGYEYDPQVIDALLTELGGEVPQH</sequence>
<dbReference type="RefSeq" id="WP_109683959.1">
    <property type="nucleotide sequence ID" value="NZ_QGDN01000001.1"/>
</dbReference>
<feature type="transmembrane region" description="Helical" evidence="1">
    <location>
        <begin position="12"/>
        <end position="33"/>
    </location>
</feature>
<proteinExistence type="predicted"/>
<feature type="transmembrane region" description="Helical" evidence="1">
    <location>
        <begin position="224"/>
        <end position="242"/>
    </location>
</feature>
<feature type="transmembrane region" description="Helical" evidence="1">
    <location>
        <begin position="45"/>
        <end position="61"/>
    </location>
</feature>
<feature type="domain" description="HD/PDEase" evidence="2">
    <location>
        <begin position="266"/>
        <end position="395"/>
    </location>
</feature>
<dbReference type="InterPro" id="IPR003607">
    <property type="entry name" value="HD/PDEase_dom"/>
</dbReference>
<evidence type="ECO:0000259" key="2">
    <source>
        <dbReference type="SMART" id="SM00471"/>
    </source>
</evidence>
<organism evidence="3 4">
    <name type="scientific">Branchiibius hedensis</name>
    <dbReference type="NCBI Taxonomy" id="672460"/>
    <lineage>
        <taxon>Bacteria</taxon>
        <taxon>Bacillati</taxon>
        <taxon>Actinomycetota</taxon>
        <taxon>Actinomycetes</taxon>
        <taxon>Micrococcales</taxon>
        <taxon>Dermacoccaceae</taxon>
        <taxon>Branchiibius</taxon>
    </lineage>
</organism>
<dbReference type="EMBL" id="UESZ01000001">
    <property type="protein sequence ID" value="SSA33235.1"/>
    <property type="molecule type" value="Genomic_DNA"/>
</dbReference>
<name>A0A2Y8ZMT0_9MICO</name>
<dbReference type="Pfam" id="PF01966">
    <property type="entry name" value="HD"/>
    <property type="match status" value="1"/>
</dbReference>
<dbReference type="CDD" id="cd00077">
    <property type="entry name" value="HDc"/>
    <property type="match status" value="1"/>
</dbReference>
<evidence type="ECO:0000313" key="4">
    <source>
        <dbReference type="Proteomes" id="UP000250028"/>
    </source>
</evidence>
<dbReference type="Gene3D" id="1.10.3210.10">
    <property type="entry name" value="Hypothetical protein af1432"/>
    <property type="match status" value="1"/>
</dbReference>
<dbReference type="SUPFAM" id="SSF109604">
    <property type="entry name" value="HD-domain/PDEase-like"/>
    <property type="match status" value="1"/>
</dbReference>
<dbReference type="PANTHER" id="PTHR45228">
    <property type="entry name" value="CYCLIC DI-GMP PHOSPHODIESTERASE TM_0186-RELATED"/>
    <property type="match status" value="1"/>
</dbReference>
<feature type="transmembrane region" description="Helical" evidence="1">
    <location>
        <begin position="107"/>
        <end position="126"/>
    </location>
</feature>
<dbReference type="PANTHER" id="PTHR45228:SF4">
    <property type="entry name" value="LIPOPROTEIN"/>
    <property type="match status" value="1"/>
</dbReference>
<protein>
    <submittedName>
        <fullName evidence="3">HD domain-containing protein</fullName>
    </submittedName>
</protein>
<reference evidence="4" key="1">
    <citation type="submission" date="2016-10" db="EMBL/GenBank/DDBJ databases">
        <authorList>
            <person name="Varghese N."/>
            <person name="Submissions S."/>
        </authorList>
    </citation>
    <scope>NUCLEOTIDE SEQUENCE [LARGE SCALE GENOMIC DNA]</scope>
    <source>
        <strain evidence="4">DSM 22951</strain>
    </source>
</reference>
<gene>
    <name evidence="3" type="ORF">SAMN04489750_0508</name>
</gene>
<feature type="transmembrane region" description="Helical" evidence="1">
    <location>
        <begin position="198"/>
        <end position="218"/>
    </location>
</feature>
<keyword evidence="1" id="KW-1133">Transmembrane helix</keyword>
<feature type="transmembrane region" description="Helical" evidence="1">
    <location>
        <begin position="68"/>
        <end position="87"/>
    </location>
</feature>
<dbReference type="InterPro" id="IPR006674">
    <property type="entry name" value="HD_domain"/>
</dbReference>